<dbReference type="InterPro" id="IPR011527">
    <property type="entry name" value="ABC1_TM_dom"/>
</dbReference>
<dbReference type="GO" id="GO:0005886">
    <property type="term" value="C:plasma membrane"/>
    <property type="evidence" value="ECO:0007669"/>
    <property type="project" value="UniProtKB-SubCell"/>
</dbReference>
<dbReference type="FunFam" id="3.40.50.300:FF:000287">
    <property type="entry name" value="Multidrug ABC transporter ATP-binding protein"/>
    <property type="match status" value="1"/>
</dbReference>
<comment type="caution">
    <text evidence="11">The sequence shown here is derived from an EMBL/GenBank/DDBJ whole genome shotgun (WGS) entry which is preliminary data.</text>
</comment>
<evidence type="ECO:0000256" key="4">
    <source>
        <dbReference type="ARBA" id="ARBA00022741"/>
    </source>
</evidence>
<comment type="subcellular location">
    <subcellularLocation>
        <location evidence="1">Cell membrane</location>
        <topology evidence="1">Multi-pass membrane protein</topology>
    </subcellularLocation>
</comment>
<evidence type="ECO:0000256" key="2">
    <source>
        <dbReference type="ARBA" id="ARBA00022448"/>
    </source>
</evidence>
<name>A0A7X2T1E4_9CLOT</name>
<dbReference type="PROSITE" id="PS50893">
    <property type="entry name" value="ABC_TRANSPORTER_2"/>
    <property type="match status" value="1"/>
</dbReference>
<dbReference type="GO" id="GO:0016887">
    <property type="term" value="F:ATP hydrolysis activity"/>
    <property type="evidence" value="ECO:0007669"/>
    <property type="project" value="InterPro"/>
</dbReference>
<evidence type="ECO:0000256" key="7">
    <source>
        <dbReference type="ARBA" id="ARBA00023136"/>
    </source>
</evidence>
<dbReference type="CDD" id="cd03254">
    <property type="entry name" value="ABCC_Glucan_exporter_like"/>
    <property type="match status" value="1"/>
</dbReference>
<dbReference type="InterPro" id="IPR039421">
    <property type="entry name" value="Type_1_exporter"/>
</dbReference>
<dbReference type="Gene3D" id="3.40.50.300">
    <property type="entry name" value="P-loop containing nucleotide triphosphate hydrolases"/>
    <property type="match status" value="1"/>
</dbReference>
<evidence type="ECO:0000256" key="8">
    <source>
        <dbReference type="SAM" id="Phobius"/>
    </source>
</evidence>
<keyword evidence="2" id="KW-0813">Transport</keyword>
<keyword evidence="12" id="KW-1185">Reference proteome</keyword>
<feature type="transmembrane region" description="Helical" evidence="8">
    <location>
        <begin position="31"/>
        <end position="52"/>
    </location>
</feature>
<evidence type="ECO:0000256" key="1">
    <source>
        <dbReference type="ARBA" id="ARBA00004651"/>
    </source>
</evidence>
<feature type="domain" description="ABC transmembrane type-1" evidence="10">
    <location>
        <begin position="36"/>
        <end position="318"/>
    </location>
</feature>
<dbReference type="SMART" id="SM00382">
    <property type="entry name" value="AAA"/>
    <property type="match status" value="1"/>
</dbReference>
<evidence type="ECO:0000259" key="9">
    <source>
        <dbReference type="PROSITE" id="PS50893"/>
    </source>
</evidence>
<feature type="transmembrane region" description="Helical" evidence="8">
    <location>
        <begin position="72"/>
        <end position="90"/>
    </location>
</feature>
<dbReference type="InterPro" id="IPR017871">
    <property type="entry name" value="ABC_transporter-like_CS"/>
</dbReference>
<dbReference type="SUPFAM" id="SSF52540">
    <property type="entry name" value="P-loop containing nucleoside triphosphate hydrolases"/>
    <property type="match status" value="1"/>
</dbReference>
<accession>A0A7X2T1E4</accession>
<dbReference type="InterPro" id="IPR003439">
    <property type="entry name" value="ABC_transporter-like_ATP-bd"/>
</dbReference>
<dbReference type="GO" id="GO:0005524">
    <property type="term" value="F:ATP binding"/>
    <property type="evidence" value="ECO:0007669"/>
    <property type="project" value="UniProtKB-KW"/>
</dbReference>
<dbReference type="PANTHER" id="PTHR43394:SF1">
    <property type="entry name" value="ATP-BINDING CASSETTE SUB-FAMILY B MEMBER 10, MITOCHONDRIAL"/>
    <property type="match status" value="1"/>
</dbReference>
<dbReference type="PROSITE" id="PS00211">
    <property type="entry name" value="ABC_TRANSPORTER_1"/>
    <property type="match status" value="1"/>
</dbReference>
<dbReference type="Pfam" id="PF00005">
    <property type="entry name" value="ABC_tran"/>
    <property type="match status" value="1"/>
</dbReference>
<dbReference type="Proteomes" id="UP000460287">
    <property type="component" value="Unassembled WGS sequence"/>
</dbReference>
<evidence type="ECO:0000259" key="10">
    <source>
        <dbReference type="PROSITE" id="PS50929"/>
    </source>
</evidence>
<dbReference type="AlphaFoldDB" id="A0A7X2T1E4"/>
<keyword evidence="6 8" id="KW-1133">Transmembrane helix</keyword>
<keyword evidence="5 11" id="KW-0067">ATP-binding</keyword>
<keyword evidence="4" id="KW-0547">Nucleotide-binding</keyword>
<sequence length="593" mass="66652">MAHNAISQDELIAKHSSFTTIKRILSYLKPYRLRVAVIIMLMLIVMACNVLIPYMLQVSIDTYVSSKNVQGLIKFGGLLLLISFVSMVVSKYRLLWMNELANKILINIRHELYTHIQTLSFSFFDNRPVGKILARVVGDVSSLQNLLNTCVTNTIPDLFTLVFVMIMMFSMNPKLAVCSIIIIPVLMISMFTIEIKATKLWADSRQKRSNFIAYSHEAFSGIKVTEGFNKEDFKAKGFYKSVSDHVNAFDTAVKVQDLFWPTVDISQGIGTVIVFLAGYFLVKNGSLSSGTLIAFTMYIGMLWRPIINLSDFYTTLISNFSAAERIFDILDINPDIKSDTNALIMPEIKGNIRFKNVDFFYDKETQALSNINFEIKAGQKIAFVGETGAGKSTIASLISRFYDPQKGQILIDGIDIKHVDIESLRSQMGIMLQDTFLFSSSIKENIRYGKLDATDDEIIAAAKAVNAHDFIMSLEDGYDTNVNERGSRLSLGQRQLISFARALLANPKILILDEATSNIDTHTERLVQKGIQKLLTGRTSIVIAHRLSTIRDCDKIMVVSDGKIIECGTHEQLLRQKGAYYDLYMAQYSFLSA</sequence>
<keyword evidence="3 8" id="KW-0812">Transmembrane</keyword>
<dbReference type="CDD" id="cd18545">
    <property type="entry name" value="ABC_6TM_YknV_like"/>
    <property type="match status" value="1"/>
</dbReference>
<dbReference type="PANTHER" id="PTHR43394">
    <property type="entry name" value="ATP-DEPENDENT PERMEASE MDL1, MITOCHONDRIAL"/>
    <property type="match status" value="1"/>
</dbReference>
<keyword evidence="7 8" id="KW-0472">Membrane</keyword>
<dbReference type="Pfam" id="PF00664">
    <property type="entry name" value="ABC_membrane"/>
    <property type="match status" value="1"/>
</dbReference>
<dbReference type="PROSITE" id="PS50929">
    <property type="entry name" value="ABC_TM1F"/>
    <property type="match status" value="1"/>
</dbReference>
<dbReference type="GO" id="GO:0015421">
    <property type="term" value="F:ABC-type oligopeptide transporter activity"/>
    <property type="evidence" value="ECO:0007669"/>
    <property type="project" value="TreeGrafter"/>
</dbReference>
<feature type="transmembrane region" description="Helical" evidence="8">
    <location>
        <begin position="265"/>
        <end position="282"/>
    </location>
</feature>
<evidence type="ECO:0000256" key="3">
    <source>
        <dbReference type="ARBA" id="ARBA00022692"/>
    </source>
</evidence>
<gene>
    <name evidence="11" type="ORF">FYJ33_05015</name>
</gene>
<evidence type="ECO:0000313" key="11">
    <source>
        <dbReference type="EMBL" id="MSR90798.1"/>
    </source>
</evidence>
<feature type="domain" description="ABC transporter" evidence="9">
    <location>
        <begin position="352"/>
        <end position="586"/>
    </location>
</feature>
<dbReference type="SUPFAM" id="SSF90123">
    <property type="entry name" value="ABC transporter transmembrane region"/>
    <property type="match status" value="1"/>
</dbReference>
<dbReference type="InterPro" id="IPR027417">
    <property type="entry name" value="P-loop_NTPase"/>
</dbReference>
<feature type="transmembrane region" description="Helical" evidence="8">
    <location>
        <begin position="289"/>
        <end position="307"/>
    </location>
</feature>
<dbReference type="InterPro" id="IPR003593">
    <property type="entry name" value="AAA+_ATPase"/>
</dbReference>
<evidence type="ECO:0000313" key="12">
    <source>
        <dbReference type="Proteomes" id="UP000460287"/>
    </source>
</evidence>
<reference evidence="11 12" key="1">
    <citation type="submission" date="2019-08" db="EMBL/GenBank/DDBJ databases">
        <title>In-depth cultivation of the pig gut microbiome towards novel bacterial diversity and tailored functional studies.</title>
        <authorList>
            <person name="Wylensek D."/>
            <person name="Hitch T.C.A."/>
            <person name="Clavel T."/>
        </authorList>
    </citation>
    <scope>NUCLEOTIDE SEQUENCE [LARGE SCALE GENOMIC DNA]</scope>
    <source>
        <strain evidence="11 12">WCA-383-APC-5B</strain>
    </source>
</reference>
<dbReference type="Gene3D" id="1.20.1560.10">
    <property type="entry name" value="ABC transporter type 1, transmembrane domain"/>
    <property type="match status" value="1"/>
</dbReference>
<evidence type="ECO:0000256" key="5">
    <source>
        <dbReference type="ARBA" id="ARBA00022840"/>
    </source>
</evidence>
<organism evidence="11 12">
    <name type="scientific">Inconstantimicrobium porci</name>
    <dbReference type="NCBI Taxonomy" id="2652291"/>
    <lineage>
        <taxon>Bacteria</taxon>
        <taxon>Bacillati</taxon>
        <taxon>Bacillota</taxon>
        <taxon>Clostridia</taxon>
        <taxon>Eubacteriales</taxon>
        <taxon>Clostridiaceae</taxon>
        <taxon>Inconstantimicrobium</taxon>
    </lineage>
</organism>
<dbReference type="RefSeq" id="WP_154530678.1">
    <property type="nucleotide sequence ID" value="NZ_JAQXTV010000048.1"/>
</dbReference>
<proteinExistence type="predicted"/>
<dbReference type="EMBL" id="VULX01000004">
    <property type="protein sequence ID" value="MSR90798.1"/>
    <property type="molecule type" value="Genomic_DNA"/>
</dbReference>
<feature type="transmembrane region" description="Helical" evidence="8">
    <location>
        <begin position="175"/>
        <end position="193"/>
    </location>
</feature>
<evidence type="ECO:0000256" key="6">
    <source>
        <dbReference type="ARBA" id="ARBA00022989"/>
    </source>
</evidence>
<dbReference type="InterPro" id="IPR036640">
    <property type="entry name" value="ABC1_TM_sf"/>
</dbReference>
<protein>
    <submittedName>
        <fullName evidence="11">ABC transporter ATP-binding protein</fullName>
    </submittedName>
</protein>